<gene>
    <name evidence="3" type="ORF">BVC80_9071g51</name>
</gene>
<comment type="caution">
    <text evidence="3">The sequence shown here is derived from an EMBL/GenBank/DDBJ whole genome shotgun (WGS) entry which is preliminary data.</text>
</comment>
<comment type="similarity">
    <text evidence="1">Belongs to the MLP family.</text>
</comment>
<dbReference type="Proteomes" id="UP000195402">
    <property type="component" value="Unassembled WGS sequence"/>
</dbReference>
<organism evidence="3 4">
    <name type="scientific">Macleaya cordata</name>
    <name type="common">Five-seeded plume-poppy</name>
    <name type="synonym">Bocconia cordata</name>
    <dbReference type="NCBI Taxonomy" id="56857"/>
    <lineage>
        <taxon>Eukaryota</taxon>
        <taxon>Viridiplantae</taxon>
        <taxon>Streptophyta</taxon>
        <taxon>Embryophyta</taxon>
        <taxon>Tracheophyta</taxon>
        <taxon>Spermatophyta</taxon>
        <taxon>Magnoliopsida</taxon>
        <taxon>Ranunculales</taxon>
        <taxon>Papaveraceae</taxon>
        <taxon>Papaveroideae</taxon>
        <taxon>Macleaya</taxon>
    </lineage>
</organism>
<dbReference type="EMBL" id="MVGT01004039">
    <property type="protein sequence ID" value="OVA01726.1"/>
    <property type="molecule type" value="Genomic_DNA"/>
</dbReference>
<accession>A0A200PU58</accession>
<sequence>MAQISKSSLPNIAHQIQSHPVEVEVKCSADKFYGWFKNNMTDLTKLQPHIYKSVEILEGDGKSVGTVWFWKYVLPGISPDDVLVVKQTIKAIDDKKRSITFSVMEGHLLNTYKSFDVTMTVTPKEGGAEDECCLVKWCLNCGKKNDEQVPVPDAYLNMLTLMSTELGPFIHKNNIAHQIQSHPVEAEVKCSADKFYGFFKNNITDLIKLQPHIYKSVQVLEGDGKSVGTVRFWKYVVPGISPDDVLVAKERIKAMDDEKRSITFSFIEGDLLKTYKSFDITMTVIPKEGTVEDECLVKWCLDCGKENNKEVIPVPDAYLELLALMSCELGPLLILNY</sequence>
<dbReference type="Gene3D" id="3.30.530.20">
    <property type="match status" value="2"/>
</dbReference>
<dbReference type="SMART" id="SM01037">
    <property type="entry name" value="Bet_v_1"/>
    <property type="match status" value="2"/>
</dbReference>
<evidence type="ECO:0000313" key="4">
    <source>
        <dbReference type="Proteomes" id="UP000195402"/>
    </source>
</evidence>
<dbReference type="CDD" id="cd07816">
    <property type="entry name" value="Bet_v1-like"/>
    <property type="match status" value="2"/>
</dbReference>
<protein>
    <submittedName>
        <fullName evidence="3">Bet v I domain</fullName>
    </submittedName>
</protein>
<dbReference type="InterPro" id="IPR052006">
    <property type="entry name" value="MLP-like"/>
</dbReference>
<reference evidence="3 4" key="1">
    <citation type="journal article" date="2017" name="Mol. Plant">
        <title>The Genome of Medicinal Plant Macleaya cordata Provides New Insights into Benzylisoquinoline Alkaloids Metabolism.</title>
        <authorList>
            <person name="Liu X."/>
            <person name="Liu Y."/>
            <person name="Huang P."/>
            <person name="Ma Y."/>
            <person name="Qing Z."/>
            <person name="Tang Q."/>
            <person name="Cao H."/>
            <person name="Cheng P."/>
            <person name="Zheng Y."/>
            <person name="Yuan Z."/>
            <person name="Zhou Y."/>
            <person name="Liu J."/>
            <person name="Tang Z."/>
            <person name="Zhuo Y."/>
            <person name="Zhang Y."/>
            <person name="Yu L."/>
            <person name="Huang J."/>
            <person name="Yang P."/>
            <person name="Peng Q."/>
            <person name="Zhang J."/>
            <person name="Jiang W."/>
            <person name="Zhang Z."/>
            <person name="Lin K."/>
            <person name="Ro D.K."/>
            <person name="Chen X."/>
            <person name="Xiong X."/>
            <person name="Shang Y."/>
            <person name="Huang S."/>
            <person name="Zeng J."/>
        </authorList>
    </citation>
    <scope>NUCLEOTIDE SEQUENCE [LARGE SCALE GENOMIC DNA]</scope>
    <source>
        <strain evidence="4">cv. BLH2017</strain>
        <tissue evidence="3">Root</tissue>
    </source>
</reference>
<keyword evidence="4" id="KW-1185">Reference proteome</keyword>
<dbReference type="PANTHER" id="PTHR31338">
    <property type="entry name" value="POLYKETIDE CYCLASE/DEHYDRASE AND LIPID TRANSPORT SUPERFAMILY PROTEIN"/>
    <property type="match status" value="1"/>
</dbReference>
<feature type="domain" description="Bet v I/Major latex protein" evidence="2">
    <location>
        <begin position="177"/>
        <end position="336"/>
    </location>
</feature>
<dbReference type="Pfam" id="PF00407">
    <property type="entry name" value="Bet_v_1"/>
    <property type="match status" value="2"/>
</dbReference>
<proteinExistence type="inferred from homology"/>
<evidence type="ECO:0000256" key="1">
    <source>
        <dbReference type="ARBA" id="ARBA00038242"/>
    </source>
</evidence>
<dbReference type="SUPFAM" id="SSF55961">
    <property type="entry name" value="Bet v1-like"/>
    <property type="match status" value="2"/>
</dbReference>
<name>A0A200PU58_MACCD</name>
<dbReference type="OrthoDB" id="1415949at2759"/>
<dbReference type="STRING" id="56857.A0A200PU58"/>
<feature type="domain" description="Bet v I/Major latex protein" evidence="2">
    <location>
        <begin position="14"/>
        <end position="173"/>
    </location>
</feature>
<dbReference type="AlphaFoldDB" id="A0A200PU58"/>
<dbReference type="InParanoid" id="A0A200PU58"/>
<dbReference type="OMA" id="NIAHQIQ"/>
<dbReference type="PANTHER" id="PTHR31338:SF16">
    <property type="entry name" value="POLYKETIDE CYCLASE_DEHYDRASE AND LIPID TRANSPORT SUPERFAMILY PROTEIN"/>
    <property type="match status" value="1"/>
</dbReference>
<dbReference type="InterPro" id="IPR023393">
    <property type="entry name" value="START-like_dom_sf"/>
</dbReference>
<evidence type="ECO:0000313" key="3">
    <source>
        <dbReference type="EMBL" id="OVA01726.1"/>
    </source>
</evidence>
<evidence type="ECO:0000259" key="2">
    <source>
        <dbReference type="SMART" id="SM01037"/>
    </source>
</evidence>
<dbReference type="InterPro" id="IPR000916">
    <property type="entry name" value="Bet_v_I/MLP"/>
</dbReference>
<dbReference type="GO" id="GO:0006952">
    <property type="term" value="P:defense response"/>
    <property type="evidence" value="ECO:0007669"/>
    <property type="project" value="InterPro"/>
</dbReference>